<protein>
    <submittedName>
        <fullName evidence="1">Uncharacterized protein</fullName>
    </submittedName>
</protein>
<dbReference type="Gene3D" id="2.60.120.40">
    <property type="match status" value="1"/>
</dbReference>
<dbReference type="Proteomes" id="UP000694700">
    <property type="component" value="Unplaced"/>
</dbReference>
<dbReference type="AlphaFoldDB" id="A0A8C1S447"/>
<dbReference type="Ensembl" id="ENSCCRT00015002338.1">
    <property type="protein sequence ID" value="ENSCCRP00015002213.1"/>
    <property type="gene ID" value="ENSCCRG00015001419.1"/>
</dbReference>
<proteinExistence type="predicted"/>
<evidence type="ECO:0000313" key="1">
    <source>
        <dbReference type="Ensembl" id="ENSCCRP00015002213.1"/>
    </source>
</evidence>
<dbReference type="InterPro" id="IPR008983">
    <property type="entry name" value="Tumour_necrosis_fac-like_dom"/>
</dbReference>
<name>A0A8C1S447_CYPCA</name>
<reference evidence="1" key="1">
    <citation type="submission" date="2025-08" db="UniProtKB">
        <authorList>
            <consortium name="Ensembl"/>
        </authorList>
    </citation>
    <scope>IDENTIFICATION</scope>
</reference>
<sequence length="155" mass="17322">MLAAQKTLTAFCWAQEISLAQDFITSTQLKNIEKRLRANEKTLTELKRENEDLGVFTKASSDKLESIQTENKAGLLASGSHFGPFDTRKTVLHKNNQIQCSVFFLNPQTNANGSNGVVLSLQKGDEVYTQVWEISWLTSFHTPLLYITVQSSAPL</sequence>
<accession>A0A8C1S447</accession>
<evidence type="ECO:0000313" key="2">
    <source>
        <dbReference type="Proteomes" id="UP000694700"/>
    </source>
</evidence>
<dbReference type="SUPFAM" id="SSF49842">
    <property type="entry name" value="TNF-like"/>
    <property type="match status" value="1"/>
</dbReference>
<organism evidence="1 2">
    <name type="scientific">Cyprinus carpio</name>
    <name type="common">Common carp</name>
    <dbReference type="NCBI Taxonomy" id="7962"/>
    <lineage>
        <taxon>Eukaryota</taxon>
        <taxon>Metazoa</taxon>
        <taxon>Chordata</taxon>
        <taxon>Craniata</taxon>
        <taxon>Vertebrata</taxon>
        <taxon>Euteleostomi</taxon>
        <taxon>Actinopterygii</taxon>
        <taxon>Neopterygii</taxon>
        <taxon>Teleostei</taxon>
        <taxon>Ostariophysi</taxon>
        <taxon>Cypriniformes</taxon>
        <taxon>Cyprinidae</taxon>
        <taxon>Cyprininae</taxon>
        <taxon>Cyprinus</taxon>
    </lineage>
</organism>